<dbReference type="GO" id="GO:0045944">
    <property type="term" value="P:positive regulation of transcription by RNA polymerase II"/>
    <property type="evidence" value="ECO:0007669"/>
    <property type="project" value="TreeGrafter"/>
</dbReference>
<keyword evidence="4" id="KW-1185">Reference proteome</keyword>
<dbReference type="Pfam" id="PF11951">
    <property type="entry name" value="Fungal_trans_2"/>
    <property type="match status" value="1"/>
</dbReference>
<dbReference type="VEuPathDB" id="FungiDB:ASPSYDRAFT_165250"/>
<dbReference type="GO" id="GO:0000976">
    <property type="term" value="F:transcription cis-regulatory region binding"/>
    <property type="evidence" value="ECO:0007669"/>
    <property type="project" value="TreeGrafter"/>
</dbReference>
<evidence type="ECO:0000313" key="4">
    <source>
        <dbReference type="Proteomes" id="UP000184356"/>
    </source>
</evidence>
<dbReference type="PANTHER" id="PTHR37534">
    <property type="entry name" value="TRANSCRIPTIONAL ACTIVATOR PROTEIN UGA3"/>
    <property type="match status" value="1"/>
</dbReference>
<keyword evidence="2" id="KW-0539">Nucleus</keyword>
<dbReference type="GeneID" id="63759410"/>
<evidence type="ECO:0000313" key="3">
    <source>
        <dbReference type="EMBL" id="OJJ52103.1"/>
    </source>
</evidence>
<evidence type="ECO:0000256" key="1">
    <source>
        <dbReference type="ARBA" id="ARBA00004123"/>
    </source>
</evidence>
<evidence type="ECO:0000256" key="2">
    <source>
        <dbReference type="ARBA" id="ARBA00023242"/>
    </source>
</evidence>
<dbReference type="OrthoDB" id="3477330at2759"/>
<dbReference type="GO" id="GO:0003700">
    <property type="term" value="F:DNA-binding transcription factor activity"/>
    <property type="evidence" value="ECO:0007669"/>
    <property type="project" value="TreeGrafter"/>
</dbReference>
<dbReference type="RefSeq" id="XP_040695909.1">
    <property type="nucleotide sequence ID" value="XM_040843337.1"/>
</dbReference>
<reference evidence="4" key="1">
    <citation type="journal article" date="2017" name="Genome Biol.">
        <title>Comparative genomics reveals high biological diversity and specific adaptations in the industrially and medically important fungal genus Aspergillus.</title>
        <authorList>
            <person name="de Vries R.P."/>
            <person name="Riley R."/>
            <person name="Wiebenga A."/>
            <person name="Aguilar-Osorio G."/>
            <person name="Amillis S."/>
            <person name="Uchima C.A."/>
            <person name="Anderluh G."/>
            <person name="Asadollahi M."/>
            <person name="Askin M."/>
            <person name="Barry K."/>
            <person name="Battaglia E."/>
            <person name="Bayram O."/>
            <person name="Benocci T."/>
            <person name="Braus-Stromeyer S.A."/>
            <person name="Caldana C."/>
            <person name="Canovas D."/>
            <person name="Cerqueira G.C."/>
            <person name="Chen F."/>
            <person name="Chen W."/>
            <person name="Choi C."/>
            <person name="Clum A."/>
            <person name="Dos Santos R.A."/>
            <person name="Damasio A.R."/>
            <person name="Diallinas G."/>
            <person name="Emri T."/>
            <person name="Fekete E."/>
            <person name="Flipphi M."/>
            <person name="Freyberg S."/>
            <person name="Gallo A."/>
            <person name="Gournas C."/>
            <person name="Habgood R."/>
            <person name="Hainaut M."/>
            <person name="Harispe M.L."/>
            <person name="Henrissat B."/>
            <person name="Hilden K.S."/>
            <person name="Hope R."/>
            <person name="Hossain A."/>
            <person name="Karabika E."/>
            <person name="Karaffa L."/>
            <person name="Karanyi Z."/>
            <person name="Krasevec N."/>
            <person name="Kuo A."/>
            <person name="Kusch H."/>
            <person name="LaButti K."/>
            <person name="Lagendijk E.L."/>
            <person name="Lapidus A."/>
            <person name="Levasseur A."/>
            <person name="Lindquist E."/>
            <person name="Lipzen A."/>
            <person name="Logrieco A.F."/>
            <person name="MacCabe A."/>
            <person name="Maekelae M.R."/>
            <person name="Malavazi I."/>
            <person name="Melin P."/>
            <person name="Meyer V."/>
            <person name="Mielnichuk N."/>
            <person name="Miskei M."/>
            <person name="Molnar A.P."/>
            <person name="Mule G."/>
            <person name="Ngan C.Y."/>
            <person name="Orejas M."/>
            <person name="Orosz E."/>
            <person name="Ouedraogo J.P."/>
            <person name="Overkamp K.M."/>
            <person name="Park H.-S."/>
            <person name="Perrone G."/>
            <person name="Piumi F."/>
            <person name="Punt P.J."/>
            <person name="Ram A.F."/>
            <person name="Ramon A."/>
            <person name="Rauscher S."/>
            <person name="Record E."/>
            <person name="Riano-Pachon D.M."/>
            <person name="Robert V."/>
            <person name="Roehrig J."/>
            <person name="Ruller R."/>
            <person name="Salamov A."/>
            <person name="Salih N.S."/>
            <person name="Samson R.A."/>
            <person name="Sandor E."/>
            <person name="Sanguinetti M."/>
            <person name="Schuetze T."/>
            <person name="Sepcic K."/>
            <person name="Shelest E."/>
            <person name="Sherlock G."/>
            <person name="Sophianopoulou V."/>
            <person name="Squina F.M."/>
            <person name="Sun H."/>
            <person name="Susca A."/>
            <person name="Todd R.B."/>
            <person name="Tsang A."/>
            <person name="Unkles S.E."/>
            <person name="van de Wiele N."/>
            <person name="van Rossen-Uffink D."/>
            <person name="Oliveira J.V."/>
            <person name="Vesth T.C."/>
            <person name="Visser J."/>
            <person name="Yu J.-H."/>
            <person name="Zhou M."/>
            <person name="Andersen M.R."/>
            <person name="Archer D.B."/>
            <person name="Baker S.E."/>
            <person name="Benoit I."/>
            <person name="Brakhage A.A."/>
            <person name="Braus G.H."/>
            <person name="Fischer R."/>
            <person name="Frisvad J.C."/>
            <person name="Goldman G.H."/>
            <person name="Houbraken J."/>
            <person name="Oakley B."/>
            <person name="Pocsi I."/>
            <person name="Scazzocchio C."/>
            <person name="Seiboth B."/>
            <person name="vanKuyk P.A."/>
            <person name="Wortman J."/>
            <person name="Dyer P.S."/>
            <person name="Grigoriev I.V."/>
        </authorList>
    </citation>
    <scope>NUCLEOTIDE SEQUENCE [LARGE SCALE GENOMIC DNA]</scope>
    <source>
        <strain evidence="4">CBS 593.65</strain>
    </source>
</reference>
<gene>
    <name evidence="3" type="ORF">ASPSYDRAFT_165250</name>
</gene>
<feature type="non-terminal residue" evidence="3">
    <location>
        <position position="1"/>
    </location>
</feature>
<evidence type="ECO:0008006" key="5">
    <source>
        <dbReference type="Google" id="ProtNLM"/>
    </source>
</evidence>
<dbReference type="GO" id="GO:0005634">
    <property type="term" value="C:nucleus"/>
    <property type="evidence" value="ECO:0007669"/>
    <property type="project" value="UniProtKB-SubCell"/>
</dbReference>
<dbReference type="PANTHER" id="PTHR37534:SF7">
    <property type="entry name" value="TRANSCRIPTIONAL ACTIVATOR PROTEIN UGA3"/>
    <property type="match status" value="1"/>
</dbReference>
<dbReference type="EMBL" id="KV878605">
    <property type="protein sequence ID" value="OJJ52103.1"/>
    <property type="molecule type" value="Genomic_DNA"/>
</dbReference>
<organism evidence="3 4">
    <name type="scientific">Aspergillus sydowii CBS 593.65</name>
    <dbReference type="NCBI Taxonomy" id="1036612"/>
    <lineage>
        <taxon>Eukaryota</taxon>
        <taxon>Fungi</taxon>
        <taxon>Dikarya</taxon>
        <taxon>Ascomycota</taxon>
        <taxon>Pezizomycotina</taxon>
        <taxon>Eurotiomycetes</taxon>
        <taxon>Eurotiomycetidae</taxon>
        <taxon>Eurotiales</taxon>
        <taxon>Aspergillaceae</taxon>
        <taxon>Aspergillus</taxon>
        <taxon>Aspergillus subgen. Nidulantes</taxon>
    </lineage>
</organism>
<accession>A0A1L9SYJ2</accession>
<proteinExistence type="predicted"/>
<dbReference type="STRING" id="1036612.A0A1L9SYJ2"/>
<dbReference type="Proteomes" id="UP000184356">
    <property type="component" value="Unassembled WGS sequence"/>
</dbReference>
<dbReference type="InterPro" id="IPR021858">
    <property type="entry name" value="Fun_TF"/>
</dbReference>
<comment type="subcellular location">
    <subcellularLocation>
        <location evidence="1">Nucleus</location>
    </subcellularLocation>
</comment>
<sequence>RHIDLAPSTHLQRRCIEHWVNHLGDALSSVPGSMNPLKRFFMPIAFVGAMSPASSYTGSAALFYLICSASAFHLAGRVADSQESSSYMTLGLAQQNRGIRHLQHNLVRDEPDQRESVLASLLMCLTYEPVTVERDFWLTHLRGASQWLQRTDITSWAHSESTVVMYQMLASTANMLRSQIVSESVAHDENFHFQLATMSEPYHLHHIFGLPKVCLGVISDMIAMAVRTRQQNQAISVDLDRLETELYLSIPPDCKVPAATRGQNEVVHHYSHLFYLSSIIYCKRRLRAAPLSEVQPLVEQACDHIEALANYRSRPYSPILWPVAVAVFEAQDICLRSRILQWVDFIIQQSTLSIWQKFKPLLCSFWEMRRVPGQEEMQWDDFLSDPATPSIMIV</sequence>
<name>A0A1L9SYJ2_9EURO</name>
<dbReference type="AlphaFoldDB" id="A0A1L9SYJ2"/>
<protein>
    <recommendedName>
        <fullName evidence="5">Fungal-specific transcription factor domain-containing protein</fullName>
    </recommendedName>
</protein>